<dbReference type="InterPro" id="IPR008302">
    <property type="entry name" value="NamZ"/>
</dbReference>
<evidence type="ECO:0000259" key="3">
    <source>
        <dbReference type="Pfam" id="PF20732"/>
    </source>
</evidence>
<evidence type="ECO:0000259" key="2">
    <source>
        <dbReference type="Pfam" id="PF07075"/>
    </source>
</evidence>
<feature type="signal peptide" evidence="1">
    <location>
        <begin position="1"/>
        <end position="23"/>
    </location>
</feature>
<dbReference type="PANTHER" id="PTHR42915:SF1">
    <property type="entry name" value="PEPTIDOGLYCAN BETA-N-ACETYLMURAMIDASE NAMZ"/>
    <property type="match status" value="1"/>
</dbReference>
<dbReference type="PIRSF" id="PIRSF016719">
    <property type="entry name" value="UCP016719"/>
    <property type="match status" value="1"/>
</dbReference>
<name>A0A3E0J855_9BACI</name>
<keyword evidence="5" id="KW-1185">Reference proteome</keyword>
<feature type="domain" description="Peptidoglycan beta-N-acetylmuramidase NamZ N-terminal" evidence="2">
    <location>
        <begin position="62"/>
        <end position="263"/>
    </location>
</feature>
<dbReference type="Gene3D" id="3.40.50.12170">
    <property type="entry name" value="Uncharacterised protein PF07075, DUF1343"/>
    <property type="match status" value="1"/>
</dbReference>
<dbReference type="Proteomes" id="UP000256305">
    <property type="component" value="Unassembled WGS sequence"/>
</dbReference>
<feature type="chain" id="PRO_5017588807" evidence="1">
    <location>
        <begin position="24"/>
        <end position="426"/>
    </location>
</feature>
<dbReference type="InterPro" id="IPR048502">
    <property type="entry name" value="NamZ_N"/>
</dbReference>
<evidence type="ECO:0000256" key="1">
    <source>
        <dbReference type="SAM" id="SignalP"/>
    </source>
</evidence>
<evidence type="ECO:0000313" key="4">
    <source>
        <dbReference type="EMBL" id="REJ09138.1"/>
    </source>
</evidence>
<dbReference type="InterPro" id="IPR048503">
    <property type="entry name" value="NamZ_C"/>
</dbReference>
<sequence length="426" mass="47777">MKKWLMLGVILIMTWSTFSVVFADHNGNPGKHKGHDKKGEPFKLGVEVLLDEEKELIEGKNVGLITNPTGVDQNLNSIVDLLHNDEDVNLTALYGPEHGVRGSAQAGEYVDFYIDEKTGVPVYSLYGKTRKPTPEMLEDIDVLLFDIQDVGTRFYTYIYTMAYAMEAAQENDIPFIVLDRPNPLGGEKVEGPVLDEDYKSFVGNYPIPLRHGMTVGELAKLFNKEFEIGADLTVVEMQGWKRGMDYDETGLEFVAPSPNMPTVDTAFVYPGAALIEGTNVSEGRGTTKPFELIGAPFINSTDLAAEMNAYNLPGVRFRAASFTPSFSKHAGDLTHGVQIHVIDREEFNAVETGVYLVKTIHDMYPEDFEFRAENSAGVSFFDLLVGNGWIREAIENGESVEDMKDRWEDELKDFNKVRKHYLLYKK</sequence>
<dbReference type="AlphaFoldDB" id="A0A3E0J855"/>
<proteinExistence type="predicted"/>
<keyword evidence="1" id="KW-0732">Signal</keyword>
<dbReference type="GO" id="GO:0033922">
    <property type="term" value="F:peptidoglycan beta-N-acetylmuramidase activity"/>
    <property type="evidence" value="ECO:0007669"/>
    <property type="project" value="InterPro"/>
</dbReference>
<dbReference type="Gene3D" id="3.90.1150.140">
    <property type="match status" value="1"/>
</dbReference>
<comment type="caution">
    <text evidence="4">The sequence shown here is derived from an EMBL/GenBank/DDBJ whole genome shotgun (WGS) entry which is preliminary data.</text>
</comment>
<protein>
    <submittedName>
        <fullName evidence="4">DUF1343 domain-containing protein</fullName>
    </submittedName>
</protein>
<dbReference type="Pfam" id="PF07075">
    <property type="entry name" value="NamZ_N"/>
    <property type="match status" value="1"/>
</dbReference>
<dbReference type="PANTHER" id="PTHR42915">
    <property type="entry name" value="HYPOTHETICAL 460 KDA PROTEIN IN FEUA-SIGW INTERGENIC REGION [PRECURSOR]"/>
    <property type="match status" value="1"/>
</dbReference>
<dbReference type="EMBL" id="QUAE01000007">
    <property type="protein sequence ID" value="REJ09138.1"/>
    <property type="molecule type" value="Genomic_DNA"/>
</dbReference>
<reference evidence="4 5" key="1">
    <citation type="submission" date="2018-08" db="EMBL/GenBank/DDBJ databases">
        <title>Genome sequence of Halobacillus trueperi KCTC 3686.</title>
        <authorList>
            <person name="Cho K.H."/>
            <person name="Kwak M.-J."/>
            <person name="Kim B.-Y."/>
            <person name="Chun J."/>
        </authorList>
    </citation>
    <scope>NUCLEOTIDE SEQUENCE [LARGE SCALE GENOMIC DNA]</scope>
    <source>
        <strain evidence="4 5">KCTC 3686</strain>
    </source>
</reference>
<feature type="domain" description="Peptidoglycan beta-N-acetylmuramidase NamZ C-terminal" evidence="3">
    <location>
        <begin position="267"/>
        <end position="424"/>
    </location>
</feature>
<accession>A0A3E0J855</accession>
<evidence type="ECO:0000313" key="5">
    <source>
        <dbReference type="Proteomes" id="UP000256305"/>
    </source>
</evidence>
<organism evidence="4 5">
    <name type="scientific">Halobacillus trueperi</name>
    <dbReference type="NCBI Taxonomy" id="156205"/>
    <lineage>
        <taxon>Bacteria</taxon>
        <taxon>Bacillati</taxon>
        <taxon>Bacillota</taxon>
        <taxon>Bacilli</taxon>
        <taxon>Bacillales</taxon>
        <taxon>Bacillaceae</taxon>
        <taxon>Halobacillus</taxon>
    </lineage>
</organism>
<dbReference type="RefSeq" id="WP_115823581.1">
    <property type="nucleotide sequence ID" value="NZ_QUAE01000007.1"/>
</dbReference>
<dbReference type="Pfam" id="PF20732">
    <property type="entry name" value="NamZ_C"/>
    <property type="match status" value="1"/>
</dbReference>
<gene>
    <name evidence="4" type="ORF">DYE48_10480</name>
</gene>